<dbReference type="GO" id="GO:0006629">
    <property type="term" value="P:lipid metabolic process"/>
    <property type="evidence" value="ECO:0007669"/>
    <property type="project" value="InterPro"/>
</dbReference>
<reference evidence="3 4" key="1">
    <citation type="journal article" date="2018" name="Microb. Genom.">
        <title>Expanding an expanded genome: long-read sequencing of Trypanosoma cruzi.</title>
        <authorList>
            <person name="Berna L."/>
            <person name="Rodriguez M."/>
            <person name="Chiribao M.L."/>
            <person name="Parodi-Talice A."/>
            <person name="Pita S."/>
            <person name="Rijo G."/>
            <person name="Alvarez-Valin F."/>
            <person name="Robello C."/>
        </authorList>
    </citation>
    <scope>NUCLEOTIDE SEQUENCE [LARGE SCALE GENOMIC DNA]</scope>
    <source>
        <strain evidence="3 4">TCC</strain>
    </source>
</reference>
<dbReference type="PANTHER" id="PTHR13593">
    <property type="match status" value="1"/>
</dbReference>
<dbReference type="VEuPathDB" id="TriTrypDB:TcYC6_0051220"/>
<dbReference type="VEuPathDB" id="TriTrypDB:C3747_135g54"/>
<protein>
    <submittedName>
        <fullName evidence="3">Putative variant-surface-glycoprotein phospholipase C</fullName>
    </submittedName>
</protein>
<dbReference type="VEuPathDB" id="TriTrypDB:ECC02_008997"/>
<dbReference type="OMA" id="YISHAQI"/>
<dbReference type="PANTHER" id="PTHR13593:SF113">
    <property type="entry name" value="SI:DKEY-266F7.9"/>
    <property type="match status" value="1"/>
</dbReference>
<dbReference type="VEuPathDB" id="TriTrypDB:TcG_07569"/>
<dbReference type="VEuPathDB" id="TriTrypDB:TCDM_08177"/>
<dbReference type="InterPro" id="IPR051057">
    <property type="entry name" value="PI-PLC_domain"/>
</dbReference>
<dbReference type="VEuPathDB" id="TriTrypDB:TcCLB.507041.120"/>
<dbReference type="Proteomes" id="UP000246078">
    <property type="component" value="Unassembled WGS sequence"/>
</dbReference>
<feature type="domain" description="Phosphatidylinositol-specific phospholipase C X" evidence="1">
    <location>
        <begin position="25"/>
        <end position="205"/>
    </location>
</feature>
<evidence type="ECO:0000313" key="3">
    <source>
        <dbReference type="EMBL" id="PWV05282.1"/>
    </source>
</evidence>
<accession>A0A2V2W9D7</accession>
<dbReference type="EMBL" id="PRFC01000135">
    <property type="protein sequence ID" value="PWV05282.1"/>
    <property type="molecule type" value="Genomic_DNA"/>
</dbReference>
<dbReference type="AlphaFoldDB" id="A0A2V2W9D7"/>
<sequence>MLPESDDFTRTAWHPQSWMHDLRSQIGEMAITQVCFVGSHNAASYGIHKGSPFAKDAPGVLYENSFRGSLARLFSYRISASWAKCQGMSVRAQLDHGVRYLDLRVATNPKDASRLYISHAQISVPLAVVLEDVKAFLNDPLSANEFIVLDFHHLFLTDDSDGQGKFFRELDRLSDRFIPVDVPLTTPLAVLWRTSREKRIFLVVAARRNMMPYPAARIRSKCMVSRWVNKCSLRELLQALTNLLLDDLNHAPSGSSSRLYVTQAVYTVCSCDIFRGIFPKISSKAVSSIYDVAKRINPSLLEWFYSLNARGLLDGAKVKIPPGINTHGNILMLDYVELGRCRIMDGARETNAVGMCVYLNILRASRPRASSPAAPALNEE</sequence>
<dbReference type="VEuPathDB" id="TriTrypDB:Tc_MARK_9648"/>
<dbReference type="VEuPathDB" id="TriTrypDB:C4B63_63g69"/>
<dbReference type="InterPro" id="IPR000909">
    <property type="entry name" value="PLipase_C_PInositol-sp_X_dom"/>
</dbReference>
<dbReference type="VEuPathDB" id="TriTrypDB:BCY84_18216"/>
<dbReference type="VEuPathDB" id="TriTrypDB:TCSYLVIO_000264"/>
<organism evidence="3 4">
    <name type="scientific">Trypanosoma cruzi</name>
    <dbReference type="NCBI Taxonomy" id="5693"/>
    <lineage>
        <taxon>Eukaryota</taxon>
        <taxon>Discoba</taxon>
        <taxon>Euglenozoa</taxon>
        <taxon>Kinetoplastea</taxon>
        <taxon>Metakinetoplastina</taxon>
        <taxon>Trypanosomatida</taxon>
        <taxon>Trypanosomatidae</taxon>
        <taxon>Trypanosoma</taxon>
        <taxon>Schizotrypanum</taxon>
    </lineage>
</organism>
<dbReference type="PROSITE" id="PS50007">
    <property type="entry name" value="PIPLC_X_DOMAIN"/>
    <property type="match status" value="1"/>
</dbReference>
<dbReference type="SMART" id="SM00148">
    <property type="entry name" value="PLCXc"/>
    <property type="match status" value="1"/>
</dbReference>
<evidence type="ECO:0000259" key="1">
    <source>
        <dbReference type="SMART" id="SM00148"/>
    </source>
</evidence>
<dbReference type="CDD" id="cd08587">
    <property type="entry name" value="PI-PLCXDc_like"/>
    <property type="match status" value="1"/>
</dbReference>
<gene>
    <name evidence="3" type="ORF">C3747_135g54</name>
    <name evidence="2" type="ORF">ECC02_008997</name>
</gene>
<dbReference type="Gene3D" id="3.20.20.190">
    <property type="entry name" value="Phosphatidylinositol (PI) phosphodiesterase"/>
    <property type="match status" value="1"/>
</dbReference>
<dbReference type="Proteomes" id="UP000583944">
    <property type="component" value="Unassembled WGS sequence"/>
</dbReference>
<dbReference type="OrthoDB" id="1046782at2759"/>
<dbReference type="VEuPathDB" id="TriTrypDB:TcCL_ESM05365"/>
<evidence type="ECO:0000313" key="5">
    <source>
        <dbReference type="Proteomes" id="UP000583944"/>
    </source>
</evidence>
<evidence type="ECO:0000313" key="4">
    <source>
        <dbReference type="Proteomes" id="UP000246078"/>
    </source>
</evidence>
<reference evidence="2 5" key="2">
    <citation type="journal article" date="2019" name="Genome Biol. Evol.">
        <title>Nanopore Sequencing Significantly Improves Genome Assembly of the Protozoan Parasite Trypanosoma cruzi.</title>
        <authorList>
            <person name="Diaz-Viraque F."/>
            <person name="Pita S."/>
            <person name="Greif G."/>
            <person name="de Souza R.C.M."/>
            <person name="Iraola G."/>
            <person name="Robello C."/>
        </authorList>
    </citation>
    <scope>NUCLEOTIDE SEQUENCE [LARGE SCALE GENOMIC DNA]</scope>
    <source>
        <strain evidence="2 5">Berenice</strain>
    </source>
</reference>
<dbReference type="InterPro" id="IPR017946">
    <property type="entry name" value="PLC-like_Pdiesterase_TIM-brl"/>
</dbReference>
<comment type="caution">
    <text evidence="3">The sequence shown here is derived from an EMBL/GenBank/DDBJ whole genome shotgun (WGS) entry which is preliminary data.</text>
</comment>
<dbReference type="SUPFAM" id="SSF51695">
    <property type="entry name" value="PLC-like phosphodiesterases"/>
    <property type="match status" value="1"/>
</dbReference>
<reference evidence="2" key="3">
    <citation type="submission" date="2020-04" db="EMBL/GenBank/DDBJ databases">
        <authorList>
            <person name="Diaz Viraque F."/>
        </authorList>
    </citation>
    <scope>NUCLEOTIDE SEQUENCE</scope>
    <source>
        <strain evidence="2">Berenice</strain>
    </source>
</reference>
<proteinExistence type="predicted"/>
<dbReference type="EMBL" id="JABDHM010000108">
    <property type="protein sequence ID" value="KAF5218076.1"/>
    <property type="molecule type" value="Genomic_DNA"/>
</dbReference>
<dbReference type="VEuPathDB" id="TriTrypDB:TcBrA4_0052000"/>
<dbReference type="GO" id="GO:0008081">
    <property type="term" value="F:phosphoric diester hydrolase activity"/>
    <property type="evidence" value="ECO:0007669"/>
    <property type="project" value="InterPro"/>
</dbReference>
<evidence type="ECO:0000313" key="2">
    <source>
        <dbReference type="EMBL" id="KAF5218076.1"/>
    </source>
</evidence>
<dbReference type="VEuPathDB" id="TriTrypDB:TcCLB.508233.50"/>
<name>A0A2V2W9D7_TRYCR</name>